<evidence type="ECO:0008006" key="4">
    <source>
        <dbReference type="Google" id="ProtNLM"/>
    </source>
</evidence>
<dbReference type="InterPro" id="IPR012505">
    <property type="entry name" value="YbbR"/>
</dbReference>
<sequence length="401" mass="43756">MHELIKRDIAYKAAAILLAVLLWFYVTNLQNPTIEKVLSGVPVSYYGLKEGLVTGDRPQNIELKVKGPRSLINPLTSKDIKASVDLTQAKMGEGNYPVQVTLPAGVELIYNKTPSIHLRIDAIQEKQLAVQVKIENTVAQGYASFEPVLTPSRVVVKGPLQLLANLDSARVTVDLNQATDNLVLNVPVNIVDKWGNLVQGNSLDINPKSIQVFIPVIKNSPTKVVPVKPVLSGKPAEGFQVARIILEPETVKITGPYDRLNLVDHVPTQPIDISGIQQNLVTQVTLSSPEGISLLYDPTVKVLIQVETGPVSKQFNEIPLNKQNQQAGTKVMLKPEKISITVRGSHEEIAKLKAEDIKALVDLAGLTSGTYQLEVKVDISNNLQVLKVEPNKVEVTISNEG</sequence>
<dbReference type="KEGG" id="tfr:BR63_09910"/>
<proteinExistence type="predicted"/>
<dbReference type="PANTHER" id="PTHR37804:SF1">
    <property type="entry name" value="CDAA REGULATORY PROTEIN CDAR"/>
    <property type="match status" value="1"/>
</dbReference>
<dbReference type="OrthoDB" id="2111604at2"/>
<dbReference type="CDD" id="cd20206">
    <property type="entry name" value="YbbR"/>
    <property type="match status" value="2"/>
</dbReference>
<organism evidence="2 3">
    <name type="scientific">Thermanaerosceptrum fracticalcis</name>
    <dbReference type="NCBI Taxonomy" id="1712410"/>
    <lineage>
        <taxon>Bacteria</taxon>
        <taxon>Bacillati</taxon>
        <taxon>Bacillota</taxon>
        <taxon>Clostridia</taxon>
        <taxon>Eubacteriales</taxon>
        <taxon>Peptococcaceae</taxon>
        <taxon>Thermanaerosceptrum</taxon>
    </lineage>
</organism>
<feature type="transmembrane region" description="Helical" evidence="1">
    <location>
        <begin position="9"/>
        <end position="26"/>
    </location>
</feature>
<dbReference type="Gene3D" id="2.170.120.30">
    <property type="match status" value="2"/>
</dbReference>
<dbReference type="Gene3D" id="2.170.120.40">
    <property type="entry name" value="YbbR-like domain"/>
    <property type="match status" value="2"/>
</dbReference>
<keyword evidence="3" id="KW-1185">Reference proteome</keyword>
<keyword evidence="1" id="KW-0472">Membrane</keyword>
<dbReference type="PANTHER" id="PTHR37804">
    <property type="entry name" value="CDAA REGULATORY PROTEIN CDAR"/>
    <property type="match status" value="1"/>
</dbReference>
<keyword evidence="1" id="KW-1133">Transmembrane helix</keyword>
<accession>A0A7G6E3D9</accession>
<name>A0A7G6E3D9_THEFR</name>
<gene>
    <name evidence="2" type="ORF">BR63_09910</name>
</gene>
<evidence type="ECO:0000313" key="3">
    <source>
        <dbReference type="Proteomes" id="UP000515847"/>
    </source>
</evidence>
<keyword evidence="1" id="KW-0812">Transmembrane</keyword>
<dbReference type="Proteomes" id="UP000515847">
    <property type="component" value="Chromosome"/>
</dbReference>
<evidence type="ECO:0000313" key="2">
    <source>
        <dbReference type="EMBL" id="QNB46593.1"/>
    </source>
</evidence>
<dbReference type="AlphaFoldDB" id="A0A7G6E3D9"/>
<dbReference type="EMBL" id="CP045798">
    <property type="protein sequence ID" value="QNB46593.1"/>
    <property type="molecule type" value="Genomic_DNA"/>
</dbReference>
<evidence type="ECO:0000256" key="1">
    <source>
        <dbReference type="SAM" id="Phobius"/>
    </source>
</evidence>
<dbReference type="RefSeq" id="WP_034421620.1">
    <property type="nucleotide sequence ID" value="NZ_CP045798.1"/>
</dbReference>
<dbReference type="InterPro" id="IPR053154">
    <property type="entry name" value="c-di-AMP_regulator"/>
</dbReference>
<dbReference type="Pfam" id="PF07949">
    <property type="entry name" value="YbbR"/>
    <property type="match status" value="4"/>
</dbReference>
<protein>
    <recommendedName>
        <fullName evidence="4">YbbR-like domain-containing protein</fullName>
    </recommendedName>
</protein>
<reference evidence="2 3" key="1">
    <citation type="journal article" date="2019" name="Front. Microbiol.">
        <title>Thermoanaerosceptrum fracticalcis gen. nov. sp. nov., a Novel Fumarate-Fermenting Microorganism From a Deep Fractured Carbonate Aquifer of the US Great Basin.</title>
        <authorList>
            <person name="Hamilton-Brehm S.D."/>
            <person name="Stewart L.E."/>
            <person name="Zavarin M."/>
            <person name="Caldwell M."/>
            <person name="Lawson P.A."/>
            <person name="Onstott T.C."/>
            <person name="Grzymski J."/>
            <person name="Neveux I."/>
            <person name="Lollar B.S."/>
            <person name="Russell C.E."/>
            <person name="Moser D.P."/>
        </authorList>
    </citation>
    <scope>NUCLEOTIDE SEQUENCE [LARGE SCALE GENOMIC DNA]</scope>
    <source>
        <strain evidence="2 3">DRI-13</strain>
    </source>
</reference>